<protein>
    <submittedName>
        <fullName evidence="2">2-hydroxyacyl-CoA dehydratase</fullName>
    </submittedName>
</protein>
<dbReference type="AlphaFoldDB" id="A0A5M6IX09"/>
<comment type="caution">
    <text evidence="2">The sequence shown here is derived from an EMBL/GenBank/DDBJ whole genome shotgun (WGS) entry which is preliminary data.</text>
</comment>
<evidence type="ECO:0000313" key="3">
    <source>
        <dbReference type="Proteomes" id="UP000325255"/>
    </source>
</evidence>
<dbReference type="OrthoDB" id="9810278at2"/>
<dbReference type="Proteomes" id="UP000325255">
    <property type="component" value="Unassembled WGS sequence"/>
</dbReference>
<comment type="similarity">
    <text evidence="1">Belongs to the FldB/FldC dehydratase alpha/beta subunit family.</text>
</comment>
<keyword evidence="3" id="KW-1185">Reference proteome</keyword>
<reference evidence="2 3" key="1">
    <citation type="submission" date="2019-09" db="EMBL/GenBank/DDBJ databases">
        <title>Genome sequence of Rhodovastum atsumiense, a diverse member of the Acetobacteraceae family of non-sulfur purple photosynthetic bacteria.</title>
        <authorList>
            <person name="Meyer T."/>
            <person name="Kyndt J."/>
        </authorList>
    </citation>
    <scope>NUCLEOTIDE SEQUENCE [LARGE SCALE GENOMIC DNA]</scope>
    <source>
        <strain evidence="2 3">DSM 21279</strain>
    </source>
</reference>
<gene>
    <name evidence="2" type="ORF">F1189_12070</name>
</gene>
<sequence>MGDVLALDPRSGHATHGPDRAGVDSKGLKALEAIASNYSLDSIYKQADAGKQVIWGGWSWESPLIFACDTIPVGYDQLWAIDSRKSEAIAEDHFQVPGEFCSMIKAMLGRLHTDREQKIKRILHFGSGCEPINSVLELARRDDYDIHIIDTVSAFRLQEKREHGIAFLVHELQRISRWLTGKPADEARVAEEIRRKNSVIRKVRRVLELRARHPLFIPGSHTKQIFMGAMHSYGDLDAFGAVLDQLIAELEELEINKLPSSYIPLVVAGSIGNQRIFDAIEESNGAIVGWVYHGTHEYREDVPPLESLAHFVLDAQGRGDLGEAVGASVAYRRILVEEEVRKTGARGIISSSVIGCPYASLMQQLERDHFKELGVPLIALETDVHREPPTEEQIMRIKAFIEMLS</sequence>
<dbReference type="InterPro" id="IPR010327">
    <property type="entry name" value="FldB/FldC_alpha/beta"/>
</dbReference>
<dbReference type="PANTHER" id="PTHR30548:SF1">
    <property type="entry name" value="DEHYDRATASE SUBUNIT MJ0007-RELATED"/>
    <property type="match status" value="1"/>
</dbReference>
<evidence type="ECO:0000256" key="1">
    <source>
        <dbReference type="ARBA" id="ARBA00005806"/>
    </source>
</evidence>
<organism evidence="2 3">
    <name type="scientific">Rhodovastum atsumiense</name>
    <dbReference type="NCBI Taxonomy" id="504468"/>
    <lineage>
        <taxon>Bacteria</taxon>
        <taxon>Pseudomonadati</taxon>
        <taxon>Pseudomonadota</taxon>
        <taxon>Alphaproteobacteria</taxon>
        <taxon>Acetobacterales</taxon>
        <taxon>Acetobacteraceae</taxon>
        <taxon>Rhodovastum</taxon>
    </lineage>
</organism>
<accession>A0A5M6IX09</accession>
<dbReference type="Gene3D" id="1.20.1270.370">
    <property type="match status" value="1"/>
</dbReference>
<proteinExistence type="inferred from homology"/>
<dbReference type="EMBL" id="VWPK01000016">
    <property type="protein sequence ID" value="KAA5611988.1"/>
    <property type="molecule type" value="Genomic_DNA"/>
</dbReference>
<dbReference type="Gene3D" id="3.40.50.11900">
    <property type="match status" value="1"/>
</dbReference>
<dbReference type="Gene3D" id="3.40.50.11890">
    <property type="match status" value="1"/>
</dbReference>
<dbReference type="Pfam" id="PF06050">
    <property type="entry name" value="HGD-D"/>
    <property type="match status" value="1"/>
</dbReference>
<dbReference type="RefSeq" id="WP_150040998.1">
    <property type="nucleotide sequence ID" value="NZ_OW485601.1"/>
</dbReference>
<name>A0A5M6IX09_9PROT</name>
<dbReference type="PANTHER" id="PTHR30548">
    <property type="entry name" value="2-HYDROXYGLUTARYL-COA DEHYDRATASE, D-COMPONENT-RELATED"/>
    <property type="match status" value="1"/>
</dbReference>
<evidence type="ECO:0000313" key="2">
    <source>
        <dbReference type="EMBL" id="KAA5611988.1"/>
    </source>
</evidence>